<dbReference type="PROSITE" id="PS01175">
    <property type="entry name" value="RIBONUCLEASE_II"/>
    <property type="match status" value="1"/>
</dbReference>
<dbReference type="SMART" id="SM00955">
    <property type="entry name" value="RNB"/>
    <property type="match status" value="1"/>
</dbReference>
<evidence type="ECO:0000256" key="6">
    <source>
        <dbReference type="ARBA" id="ARBA00022839"/>
    </source>
</evidence>
<dbReference type="GO" id="GO:0003723">
    <property type="term" value="F:RNA binding"/>
    <property type="evidence" value="ECO:0007669"/>
    <property type="project" value="UniProtKB-UniRule"/>
</dbReference>
<evidence type="ECO:0000256" key="8">
    <source>
        <dbReference type="HAMAP-Rule" id="MF_01895"/>
    </source>
</evidence>
<dbReference type="SMART" id="SM00316">
    <property type="entry name" value="S1"/>
    <property type="match status" value="1"/>
</dbReference>
<keyword evidence="5 8" id="KW-0378">Hydrolase</keyword>
<dbReference type="EMBL" id="VUNB01000001">
    <property type="protein sequence ID" value="MST68303.1"/>
    <property type="molecule type" value="Genomic_DNA"/>
</dbReference>
<dbReference type="InterPro" id="IPR001900">
    <property type="entry name" value="RNase_II/R"/>
</dbReference>
<dbReference type="Pfam" id="PF00773">
    <property type="entry name" value="RNB"/>
    <property type="match status" value="1"/>
</dbReference>
<evidence type="ECO:0000256" key="3">
    <source>
        <dbReference type="ARBA" id="ARBA00022490"/>
    </source>
</evidence>
<dbReference type="PROSITE" id="PS50126">
    <property type="entry name" value="S1"/>
    <property type="match status" value="1"/>
</dbReference>
<name>A0A6A8M642_9FIRM</name>
<accession>A0A6A8M642</accession>
<protein>
    <recommendedName>
        <fullName evidence="8">Ribonuclease R</fullName>
        <shortName evidence="8">RNase R</shortName>
        <ecNumber evidence="8">3.1.13.1</ecNumber>
    </recommendedName>
</protein>
<evidence type="ECO:0000313" key="10">
    <source>
        <dbReference type="EMBL" id="MST68303.1"/>
    </source>
</evidence>
<dbReference type="Gene3D" id="2.40.50.140">
    <property type="entry name" value="Nucleic acid-binding proteins"/>
    <property type="match status" value="2"/>
</dbReference>
<comment type="function">
    <text evidence="8">3'-5' exoribonuclease that releases 5'-nucleoside monophosphates and is involved in maturation of structured RNAs.</text>
</comment>
<dbReference type="RefSeq" id="WP_154571769.1">
    <property type="nucleotide sequence ID" value="NZ_VUNB01000001.1"/>
</dbReference>
<dbReference type="PANTHER" id="PTHR23355">
    <property type="entry name" value="RIBONUCLEASE"/>
    <property type="match status" value="1"/>
</dbReference>
<dbReference type="SMART" id="SM00357">
    <property type="entry name" value="CSP"/>
    <property type="match status" value="1"/>
</dbReference>
<dbReference type="GO" id="GO:0006402">
    <property type="term" value="P:mRNA catabolic process"/>
    <property type="evidence" value="ECO:0007669"/>
    <property type="project" value="TreeGrafter"/>
</dbReference>
<dbReference type="InterPro" id="IPR011129">
    <property type="entry name" value="CSD"/>
</dbReference>
<dbReference type="Pfam" id="PF08206">
    <property type="entry name" value="OB_RNB"/>
    <property type="match status" value="1"/>
</dbReference>
<dbReference type="GO" id="GO:0005829">
    <property type="term" value="C:cytosol"/>
    <property type="evidence" value="ECO:0007669"/>
    <property type="project" value="TreeGrafter"/>
</dbReference>
<dbReference type="PANTHER" id="PTHR23355:SF9">
    <property type="entry name" value="DIS3-LIKE EXONUCLEASE 2"/>
    <property type="match status" value="1"/>
</dbReference>
<dbReference type="EC" id="3.1.13.1" evidence="8"/>
<evidence type="ECO:0000256" key="7">
    <source>
        <dbReference type="ARBA" id="ARBA00022884"/>
    </source>
</evidence>
<comment type="catalytic activity">
    <reaction evidence="1 8">
        <text>Exonucleolytic cleavage in the 3'- to 5'-direction to yield nucleoside 5'-phosphates.</text>
        <dbReference type="EC" id="3.1.13.1"/>
    </reaction>
</comment>
<dbReference type="GO" id="GO:0008859">
    <property type="term" value="F:exoribonuclease II activity"/>
    <property type="evidence" value="ECO:0007669"/>
    <property type="project" value="UniProtKB-UniRule"/>
</dbReference>
<dbReference type="InterPro" id="IPR040476">
    <property type="entry name" value="CSD2"/>
</dbReference>
<keyword evidence="4 8" id="KW-0540">Nuclease</keyword>
<dbReference type="InterPro" id="IPR050180">
    <property type="entry name" value="RNR_Ribonuclease"/>
</dbReference>
<dbReference type="InterPro" id="IPR013223">
    <property type="entry name" value="RNase_B_OB_dom"/>
</dbReference>
<sequence length="656" mass="75111">MGKKRKKKRYAEGLLEKTKRGFGFVIQEERDIYIPRNGIGGAMDGDLVRVEIVSSPRGMKLEGRITKVLKRNTETVVGRLEKKDHRGYVVPIGKHGRDILFIRKGNFLKAANGDIVEASIVKYPDSDNYAEGKVRHIIAKAGAADGETLGLIQSYGVRRFFGDKAMKQARELEKNFINSQENGRFLSVPEGRKDLRDLITFTIDGAHSKDFDDAVSLVKKSEHITRLYVHIADVAEYVKESEPLDKEAFKRGNSIYLLDRVIPMLPEQLSNGICSLNPGEDRLTLTCQVDLDERGRVVDHEIYESVIRSDERLVYDDVSDILENNDQELCDRYSAILPVLRDMKDLAETLNKRRMRHGSIDFDFNEAEIILDEEGHAREIKVAERRTANRMIEEFMLMANKVVAEHFFWSRSPFLYRVHEKPDPLKIAELRDFLRTFGIELPERSDNIEPADLAAVIDRVSGTPQENVVSRVIIRTMQKADYQTQCLGHFGLAFRYYTHFTSPIRRYSDLFIHRIIKDRIHSTDKEFNEHQDHFRKISEKVAVQVSSCERTALELEREVEKIAKVDYMSDKAGMDFDGIISGITANGLYVELDNTVEGFVRYDTLTGFFIYDEKNYRAVNRGSGISLGLGDPVRIKVMAVDKVAKLIDFNIVQIKQ</sequence>
<dbReference type="NCBIfam" id="TIGR00358">
    <property type="entry name" value="3_prime_RNase"/>
    <property type="match status" value="1"/>
</dbReference>
<dbReference type="SUPFAM" id="SSF50249">
    <property type="entry name" value="Nucleic acid-binding proteins"/>
    <property type="match status" value="4"/>
</dbReference>
<evidence type="ECO:0000256" key="2">
    <source>
        <dbReference type="ARBA" id="ARBA00004496"/>
    </source>
</evidence>
<dbReference type="CDD" id="cd04471">
    <property type="entry name" value="S1_RNase_R"/>
    <property type="match status" value="1"/>
</dbReference>
<dbReference type="InterPro" id="IPR003029">
    <property type="entry name" value="S1_domain"/>
</dbReference>
<dbReference type="AlphaFoldDB" id="A0A6A8M642"/>
<dbReference type="Pfam" id="PF00575">
    <property type="entry name" value="S1"/>
    <property type="match status" value="1"/>
</dbReference>
<keyword evidence="7 8" id="KW-0694">RNA-binding</keyword>
<evidence type="ECO:0000256" key="1">
    <source>
        <dbReference type="ARBA" id="ARBA00001849"/>
    </source>
</evidence>
<proteinExistence type="inferred from homology"/>
<keyword evidence="6 8" id="KW-0269">Exonuclease</keyword>
<reference evidence="10" key="1">
    <citation type="submission" date="2019-09" db="EMBL/GenBank/DDBJ databases">
        <title>In-depth cultivation of the pig gut microbiome towards novel bacterial diversity and tailored functional studies.</title>
        <authorList>
            <person name="Wylensek D."/>
            <person name="Hitch T.C.A."/>
            <person name="Clavel T."/>
        </authorList>
    </citation>
    <scope>NUCLEOTIDE SEQUENCE</scope>
    <source>
        <strain evidence="10">RF-744-FAT-WT-3</strain>
    </source>
</reference>
<comment type="caution">
    <text evidence="10">The sequence shown here is derived from an EMBL/GenBank/DDBJ whole genome shotgun (WGS) entry which is preliminary data.</text>
</comment>
<dbReference type="InterPro" id="IPR012340">
    <property type="entry name" value="NA-bd_OB-fold"/>
</dbReference>
<dbReference type="InterPro" id="IPR011805">
    <property type="entry name" value="RNase_R"/>
</dbReference>
<feature type="domain" description="S1 motif" evidence="9">
    <location>
        <begin position="573"/>
        <end position="652"/>
    </location>
</feature>
<evidence type="ECO:0000256" key="4">
    <source>
        <dbReference type="ARBA" id="ARBA00022722"/>
    </source>
</evidence>
<comment type="similarity">
    <text evidence="8">Belongs to the RNR ribonuclease family. RNase R subfamily.</text>
</comment>
<dbReference type="InterPro" id="IPR004476">
    <property type="entry name" value="RNase_II/RNase_R"/>
</dbReference>
<comment type="subcellular location">
    <subcellularLocation>
        <location evidence="2 8">Cytoplasm</location>
    </subcellularLocation>
</comment>
<dbReference type="NCBIfam" id="TIGR02063">
    <property type="entry name" value="RNase_R"/>
    <property type="match status" value="1"/>
</dbReference>
<dbReference type="HAMAP" id="MF_01895">
    <property type="entry name" value="RNase_R"/>
    <property type="match status" value="1"/>
</dbReference>
<organism evidence="10">
    <name type="scientific">Baileyella intestinalis</name>
    <dbReference type="NCBI Taxonomy" id="2606709"/>
    <lineage>
        <taxon>Bacteria</taxon>
        <taxon>Bacillati</taxon>
        <taxon>Bacillota</taxon>
        <taxon>Clostridia</taxon>
        <taxon>Peptostreptococcales</taxon>
        <taxon>Anaerovoracaceae</taxon>
        <taxon>Baileyella</taxon>
    </lineage>
</organism>
<evidence type="ECO:0000256" key="5">
    <source>
        <dbReference type="ARBA" id="ARBA00022801"/>
    </source>
</evidence>
<evidence type="ECO:0000259" key="9">
    <source>
        <dbReference type="PROSITE" id="PS50126"/>
    </source>
</evidence>
<gene>
    <name evidence="8 10" type="primary">rnr</name>
    <name evidence="10" type="ORF">FYJ66_01590</name>
</gene>
<keyword evidence="3 8" id="KW-0963">Cytoplasm</keyword>
<dbReference type="Pfam" id="PF17876">
    <property type="entry name" value="CSD2"/>
    <property type="match status" value="1"/>
</dbReference>
<dbReference type="InterPro" id="IPR022966">
    <property type="entry name" value="RNase_II/R_CS"/>
</dbReference>